<dbReference type="SUPFAM" id="SSF50037">
    <property type="entry name" value="C-terminal domain of transcriptional repressors"/>
    <property type="match status" value="1"/>
</dbReference>
<dbReference type="EMBL" id="JAWDKA010000001">
    <property type="protein sequence ID" value="MDV0441032.1"/>
    <property type="molecule type" value="Genomic_DNA"/>
</dbReference>
<dbReference type="SUPFAM" id="SSF46785">
    <property type="entry name" value="Winged helix' DNA-binding domain"/>
    <property type="match status" value="1"/>
</dbReference>
<evidence type="ECO:0000313" key="5">
    <source>
        <dbReference type="EMBL" id="MDV0441032.1"/>
    </source>
</evidence>
<dbReference type="InterPro" id="IPR004143">
    <property type="entry name" value="BPL_LPL_catalytic"/>
</dbReference>
<dbReference type="AlphaFoldDB" id="A0AAE4S8S6"/>
<organism evidence="5 6">
    <name type="scientific">Methanorbis furvi</name>
    <dbReference type="NCBI Taxonomy" id="3028299"/>
    <lineage>
        <taxon>Archaea</taxon>
        <taxon>Methanobacteriati</taxon>
        <taxon>Methanobacteriota</taxon>
        <taxon>Stenosarchaea group</taxon>
        <taxon>Methanomicrobia</taxon>
        <taxon>Methanomicrobiales</taxon>
        <taxon>Methanocorpusculaceae</taxon>
        <taxon>Methanorbis</taxon>
    </lineage>
</organism>
<dbReference type="GO" id="GO:0005737">
    <property type="term" value="C:cytoplasm"/>
    <property type="evidence" value="ECO:0007669"/>
    <property type="project" value="TreeGrafter"/>
</dbReference>
<evidence type="ECO:0000256" key="3">
    <source>
        <dbReference type="ARBA" id="ARBA00022840"/>
    </source>
</evidence>
<accession>A0AAE4S8S6</accession>
<sequence length="321" mass="34674">MTVKESVLRVLEERRGSFVSGEDLATTLGVSRSAVWKAVKSLEAEGHSVTAVTNKGYCLDALSDILSQEGIRPWLLPKYQQLPIIIHKRTGSTNDDAKALAVAGAVHGTMVLAEEQTAGKGRLGRSFYSPKNSGIYLSVVLRPELLFTDAVLITTAAAVAVCRAVEEMTDQTPEIKWVNDVFVDGRKVCGILCEAVSGFESGRVECVVVGIGINVSASEFPEEIRSVAGSLFEENPGFSRNRLAAVVANHLFTLSETMTDRSFLDEYRRRSMILGKPIRFLEKGEWHDAVAVAVDDSGGLVVETAAGRRTLSSGEVSVRAV</sequence>
<dbReference type="HAMAP" id="MF_00978">
    <property type="entry name" value="Bifunct_BirA"/>
    <property type="match status" value="1"/>
</dbReference>
<evidence type="ECO:0000256" key="2">
    <source>
        <dbReference type="ARBA" id="ARBA00022741"/>
    </source>
</evidence>
<dbReference type="GO" id="GO:0006355">
    <property type="term" value="P:regulation of DNA-templated transcription"/>
    <property type="evidence" value="ECO:0007669"/>
    <property type="project" value="InterPro"/>
</dbReference>
<comment type="caution">
    <text evidence="5">The sequence shown here is derived from an EMBL/GenBank/DDBJ whole genome shotgun (WGS) entry which is preliminary data.</text>
</comment>
<dbReference type="Pfam" id="PF03099">
    <property type="entry name" value="BPL_LplA_LipB"/>
    <property type="match status" value="1"/>
</dbReference>
<evidence type="ECO:0000313" key="6">
    <source>
        <dbReference type="Proteomes" id="UP001273136"/>
    </source>
</evidence>
<dbReference type="InterPro" id="IPR008988">
    <property type="entry name" value="Transcriptional_repressor_C"/>
</dbReference>
<dbReference type="RefSeq" id="WP_338093426.1">
    <property type="nucleotide sequence ID" value="NZ_JAWDKA010000001.1"/>
</dbReference>
<dbReference type="Proteomes" id="UP001273136">
    <property type="component" value="Unassembled WGS sequence"/>
</dbReference>
<dbReference type="GO" id="GO:0005524">
    <property type="term" value="F:ATP binding"/>
    <property type="evidence" value="ECO:0007669"/>
    <property type="project" value="UniProtKB-KW"/>
</dbReference>
<dbReference type="InterPro" id="IPR045864">
    <property type="entry name" value="aa-tRNA-synth_II/BPL/LPL"/>
</dbReference>
<reference evidence="5" key="1">
    <citation type="submission" date="2023-06" db="EMBL/GenBank/DDBJ databases">
        <title>Genome sequence of Methancorpusculaceae sp. Ag1.</title>
        <authorList>
            <person name="Protasov E."/>
            <person name="Platt K."/>
            <person name="Poehlein A."/>
            <person name="Daniel R."/>
            <person name="Brune A."/>
        </authorList>
    </citation>
    <scope>NUCLEOTIDE SEQUENCE</scope>
    <source>
        <strain evidence="5">Ag1</strain>
    </source>
</reference>
<protein>
    <submittedName>
        <fullName evidence="5">Bifunctional ligase/repressor BirA</fullName>
        <ecNumber evidence="5">6.3.4.15</ecNumber>
    </submittedName>
</protein>
<dbReference type="CDD" id="cd16442">
    <property type="entry name" value="BPL"/>
    <property type="match status" value="1"/>
</dbReference>
<keyword evidence="3" id="KW-0067">ATP-binding</keyword>
<dbReference type="PANTHER" id="PTHR12835">
    <property type="entry name" value="BIOTIN PROTEIN LIGASE"/>
    <property type="match status" value="1"/>
</dbReference>
<dbReference type="Gene3D" id="3.30.930.10">
    <property type="entry name" value="Bira Bifunctional Protein, Domain 2"/>
    <property type="match status" value="1"/>
</dbReference>
<gene>
    <name evidence="5" type="primary">birA_2</name>
    <name evidence="5" type="ORF">McpAg1_02110</name>
</gene>
<dbReference type="InterPro" id="IPR004408">
    <property type="entry name" value="Biotin_CoA_COase_ligase"/>
</dbReference>
<evidence type="ECO:0000256" key="1">
    <source>
        <dbReference type="ARBA" id="ARBA00022598"/>
    </source>
</evidence>
<keyword evidence="6" id="KW-1185">Reference proteome</keyword>
<dbReference type="GO" id="GO:0004077">
    <property type="term" value="F:biotin--[biotin carboxyl-carrier protein] ligase activity"/>
    <property type="evidence" value="ECO:0007669"/>
    <property type="project" value="UniProtKB-EC"/>
</dbReference>
<dbReference type="InterPro" id="IPR013196">
    <property type="entry name" value="HTH_11"/>
</dbReference>
<dbReference type="Gene3D" id="2.30.30.100">
    <property type="match status" value="1"/>
</dbReference>
<keyword evidence="2" id="KW-0547">Nucleotide-binding</keyword>
<name>A0AAE4S8S6_9EURY</name>
<dbReference type="Pfam" id="PF08279">
    <property type="entry name" value="HTH_11"/>
    <property type="match status" value="1"/>
</dbReference>
<dbReference type="InterPro" id="IPR036388">
    <property type="entry name" value="WH-like_DNA-bd_sf"/>
</dbReference>
<dbReference type="InterPro" id="IPR003142">
    <property type="entry name" value="BPL_C"/>
</dbReference>
<feature type="domain" description="BPL/LPL catalytic" evidence="4">
    <location>
        <begin position="69"/>
        <end position="259"/>
    </location>
</feature>
<dbReference type="Gene3D" id="1.10.10.10">
    <property type="entry name" value="Winged helix-like DNA-binding domain superfamily/Winged helix DNA-binding domain"/>
    <property type="match status" value="1"/>
</dbReference>
<dbReference type="InterPro" id="IPR030855">
    <property type="entry name" value="Bifunct_BirA"/>
</dbReference>
<proteinExistence type="inferred from homology"/>
<dbReference type="PANTHER" id="PTHR12835:SF5">
    <property type="entry name" value="BIOTIN--PROTEIN LIGASE"/>
    <property type="match status" value="1"/>
</dbReference>
<dbReference type="EC" id="6.3.4.15" evidence="5"/>
<evidence type="ECO:0000259" key="4">
    <source>
        <dbReference type="PROSITE" id="PS51733"/>
    </source>
</evidence>
<dbReference type="Pfam" id="PF02237">
    <property type="entry name" value="BPL_C"/>
    <property type="match status" value="1"/>
</dbReference>
<dbReference type="InterPro" id="IPR036390">
    <property type="entry name" value="WH_DNA-bd_sf"/>
</dbReference>
<keyword evidence="1 5" id="KW-0436">Ligase</keyword>
<dbReference type="SUPFAM" id="SSF55681">
    <property type="entry name" value="Class II aaRS and biotin synthetases"/>
    <property type="match status" value="1"/>
</dbReference>
<dbReference type="PROSITE" id="PS51733">
    <property type="entry name" value="BPL_LPL_CATALYTIC"/>
    <property type="match status" value="1"/>
</dbReference>
<dbReference type="NCBIfam" id="TIGR00121">
    <property type="entry name" value="birA_ligase"/>
    <property type="match status" value="1"/>
</dbReference>